<dbReference type="InterPro" id="IPR036388">
    <property type="entry name" value="WH-like_DNA-bd_sf"/>
</dbReference>
<proteinExistence type="inferred from homology"/>
<evidence type="ECO:0000256" key="2">
    <source>
        <dbReference type="ARBA" id="ARBA00023015"/>
    </source>
</evidence>
<dbReference type="SUPFAM" id="SSF46785">
    <property type="entry name" value="Winged helix' DNA-binding domain"/>
    <property type="match status" value="1"/>
</dbReference>
<evidence type="ECO:0000256" key="1">
    <source>
        <dbReference type="ARBA" id="ARBA00009437"/>
    </source>
</evidence>
<keyword evidence="3" id="KW-0238">DNA-binding</keyword>
<dbReference type="InterPro" id="IPR000847">
    <property type="entry name" value="LysR_HTH_N"/>
</dbReference>
<evidence type="ECO:0000256" key="4">
    <source>
        <dbReference type="ARBA" id="ARBA00023163"/>
    </source>
</evidence>
<feature type="domain" description="HTH lysR-type" evidence="5">
    <location>
        <begin position="1"/>
        <end position="58"/>
    </location>
</feature>
<dbReference type="Gene3D" id="3.40.190.10">
    <property type="entry name" value="Periplasmic binding protein-like II"/>
    <property type="match status" value="2"/>
</dbReference>
<dbReference type="PANTHER" id="PTHR30346">
    <property type="entry name" value="TRANSCRIPTIONAL DUAL REGULATOR HCAR-RELATED"/>
    <property type="match status" value="1"/>
</dbReference>
<evidence type="ECO:0000313" key="6">
    <source>
        <dbReference type="EMBL" id="CAG4909476.1"/>
    </source>
</evidence>
<dbReference type="PROSITE" id="PS50931">
    <property type="entry name" value="HTH_LYSR"/>
    <property type="match status" value="1"/>
</dbReference>
<organism evidence="6 7">
    <name type="scientific">Paraburkholderia gardini</name>
    <dbReference type="NCBI Taxonomy" id="2823469"/>
    <lineage>
        <taxon>Bacteria</taxon>
        <taxon>Pseudomonadati</taxon>
        <taxon>Pseudomonadota</taxon>
        <taxon>Betaproteobacteria</taxon>
        <taxon>Burkholderiales</taxon>
        <taxon>Burkholderiaceae</taxon>
        <taxon>Paraburkholderia</taxon>
    </lineage>
</organism>
<protein>
    <submittedName>
        <fullName evidence="6">HTH-type transcriptional regulator BenM</fullName>
    </submittedName>
</protein>
<dbReference type="InterPro" id="IPR005119">
    <property type="entry name" value="LysR_subst-bd"/>
</dbReference>
<comment type="similarity">
    <text evidence="1">Belongs to the LysR transcriptional regulatory family.</text>
</comment>
<evidence type="ECO:0000259" key="5">
    <source>
        <dbReference type="PROSITE" id="PS50931"/>
    </source>
</evidence>
<reference evidence="6 7" key="1">
    <citation type="submission" date="2021-04" db="EMBL/GenBank/DDBJ databases">
        <authorList>
            <person name="Vanwijnsberghe S."/>
        </authorList>
    </citation>
    <scope>NUCLEOTIDE SEQUENCE [LARGE SCALE GENOMIC DNA]</scope>
    <source>
        <strain evidence="6 7">LMG 32171</strain>
    </source>
</reference>
<comment type="caution">
    <text evidence="6">The sequence shown here is derived from an EMBL/GenBank/DDBJ whole genome shotgun (WGS) entry which is preliminary data.</text>
</comment>
<dbReference type="EMBL" id="CAJQYY010000021">
    <property type="protein sequence ID" value="CAG4909476.1"/>
    <property type="molecule type" value="Genomic_DNA"/>
</dbReference>
<dbReference type="Gene3D" id="1.10.10.10">
    <property type="entry name" value="Winged helix-like DNA-binding domain superfamily/Winged helix DNA-binding domain"/>
    <property type="match status" value="1"/>
</dbReference>
<dbReference type="RefSeq" id="WP_228980657.1">
    <property type="nucleotide sequence ID" value="NZ_CAJQYY010000021.1"/>
</dbReference>
<dbReference type="Proteomes" id="UP000789752">
    <property type="component" value="Unassembled WGS sequence"/>
</dbReference>
<gene>
    <name evidence="6" type="primary">benM_4</name>
    <name evidence="6" type="ORF">R54767_03602</name>
</gene>
<keyword evidence="7" id="KW-1185">Reference proteome</keyword>
<name>A0ABM8U6P6_9BURK</name>
<dbReference type="PRINTS" id="PR00039">
    <property type="entry name" value="HTHLYSR"/>
</dbReference>
<accession>A0ABM8U6P6</accession>
<dbReference type="Pfam" id="PF03466">
    <property type="entry name" value="LysR_substrate"/>
    <property type="match status" value="1"/>
</dbReference>
<sequence length="295" mass="32706">MDLRQLRYFIAVAEEQNFSRAAERLHMTQPPLSRQMQLLEEEIGVPLFVRGARPLKMTEAGQILYEKAPRVLNEADGLAPLTRQLMRTTRRIVIGFVPSTLYGPLPEVIRAFRKATPGVELSVIEMFSLEQTAALKAARIDIGFGRIRMDDDQLAREVLAEEDLIAALPATHSLASDKTPLPLAALAKETVIVYPGQPRPSYADQQISALRDQALEPHAIHEVMELQTALGLVAAEIGVCLVPRSVAGLRARGVVYRELANVNVTSPIIMSRRQQDRSEANDLFCAVAREFFAAM</sequence>
<dbReference type="Pfam" id="PF00126">
    <property type="entry name" value="HTH_1"/>
    <property type="match status" value="1"/>
</dbReference>
<evidence type="ECO:0000313" key="7">
    <source>
        <dbReference type="Proteomes" id="UP000789752"/>
    </source>
</evidence>
<evidence type="ECO:0000256" key="3">
    <source>
        <dbReference type="ARBA" id="ARBA00023125"/>
    </source>
</evidence>
<dbReference type="SUPFAM" id="SSF53850">
    <property type="entry name" value="Periplasmic binding protein-like II"/>
    <property type="match status" value="1"/>
</dbReference>
<dbReference type="CDD" id="cd08445">
    <property type="entry name" value="PBP2_BenM_CatM_CatR"/>
    <property type="match status" value="1"/>
</dbReference>
<dbReference type="InterPro" id="IPR036390">
    <property type="entry name" value="WH_DNA-bd_sf"/>
</dbReference>
<dbReference type="PANTHER" id="PTHR30346:SF17">
    <property type="entry name" value="LYSR FAMILY TRANSCRIPTIONAL REGULATOR"/>
    <property type="match status" value="1"/>
</dbReference>
<keyword evidence="4" id="KW-0804">Transcription</keyword>
<keyword evidence="2" id="KW-0805">Transcription regulation</keyword>